<reference evidence="1" key="1">
    <citation type="journal article" date="2015" name="Nature">
        <title>Complex archaea that bridge the gap between prokaryotes and eukaryotes.</title>
        <authorList>
            <person name="Spang A."/>
            <person name="Saw J.H."/>
            <person name="Jorgensen S.L."/>
            <person name="Zaremba-Niedzwiedzka K."/>
            <person name="Martijn J."/>
            <person name="Lind A.E."/>
            <person name="van Eijk R."/>
            <person name="Schleper C."/>
            <person name="Guy L."/>
            <person name="Ettema T.J."/>
        </authorList>
    </citation>
    <scope>NUCLEOTIDE SEQUENCE</scope>
</reference>
<accession>A0A0F8Z9C4</accession>
<evidence type="ECO:0000313" key="1">
    <source>
        <dbReference type="EMBL" id="KKK82580.1"/>
    </source>
</evidence>
<protein>
    <submittedName>
        <fullName evidence="1">Uncharacterized protein</fullName>
    </submittedName>
</protein>
<gene>
    <name evidence="1" type="ORF">LCGC14_2801970</name>
</gene>
<organism evidence="1">
    <name type="scientific">marine sediment metagenome</name>
    <dbReference type="NCBI Taxonomy" id="412755"/>
    <lineage>
        <taxon>unclassified sequences</taxon>
        <taxon>metagenomes</taxon>
        <taxon>ecological metagenomes</taxon>
    </lineage>
</organism>
<sequence>MDAYLSLINSLEFREANKLTHKSVQLLENYGLTKEKAREWVRTWASGAGDGAF</sequence>
<name>A0A0F8Z9C4_9ZZZZ</name>
<dbReference type="EMBL" id="LAZR01052605">
    <property type="protein sequence ID" value="KKK82580.1"/>
    <property type="molecule type" value="Genomic_DNA"/>
</dbReference>
<comment type="caution">
    <text evidence="1">The sequence shown here is derived from an EMBL/GenBank/DDBJ whole genome shotgun (WGS) entry which is preliminary data.</text>
</comment>
<proteinExistence type="predicted"/>
<dbReference type="AlphaFoldDB" id="A0A0F8Z9C4"/>